<dbReference type="AlphaFoldDB" id="A0A0E3BNC8"/>
<organism evidence="1 2">
    <name type="scientific">Comamonas thiooxydans</name>
    <dbReference type="NCBI Taxonomy" id="363952"/>
    <lineage>
        <taxon>Bacteria</taxon>
        <taxon>Pseudomonadati</taxon>
        <taxon>Pseudomonadota</taxon>
        <taxon>Betaproteobacteria</taxon>
        <taxon>Burkholderiales</taxon>
        <taxon>Comamonadaceae</taxon>
        <taxon>Comamonas</taxon>
    </lineage>
</organism>
<sequence>MECGQFANGADLSMAAVGACAEPNDAVGNWRRTTDFI</sequence>
<gene>
    <name evidence="1" type="ORF">P608_23505</name>
</gene>
<reference evidence="1 2" key="1">
    <citation type="submission" date="2013-09" db="EMBL/GenBank/DDBJ databases">
        <title>High correlation between genotypes and phenotypes of environmental bacteria Comamonas testosteroni strains.</title>
        <authorList>
            <person name="Liu L."/>
            <person name="Zhu W."/>
            <person name="Xia X."/>
            <person name="Xu B."/>
            <person name="Luo M."/>
            <person name="Wang G."/>
        </authorList>
    </citation>
    <scope>NUCLEOTIDE SEQUENCE [LARGE SCALE GENOMIC DNA]</scope>
    <source>
        <strain evidence="1 2">DF2</strain>
    </source>
</reference>
<evidence type="ECO:0000313" key="1">
    <source>
        <dbReference type="EMBL" id="KGH05126.1"/>
    </source>
</evidence>
<dbReference type="EMBL" id="AWTP01000151">
    <property type="protein sequence ID" value="KGH05126.1"/>
    <property type="molecule type" value="Genomic_DNA"/>
</dbReference>
<evidence type="ECO:0000313" key="2">
    <source>
        <dbReference type="Proteomes" id="UP000029549"/>
    </source>
</evidence>
<protein>
    <submittedName>
        <fullName evidence="1">Uncharacterized protein</fullName>
    </submittedName>
</protein>
<keyword evidence="2" id="KW-1185">Reference proteome</keyword>
<comment type="caution">
    <text evidence="1">The sequence shown here is derived from an EMBL/GenBank/DDBJ whole genome shotgun (WGS) entry which is preliminary data.</text>
</comment>
<proteinExistence type="predicted"/>
<dbReference type="Proteomes" id="UP000029549">
    <property type="component" value="Unassembled WGS sequence"/>
</dbReference>
<name>A0A0E3BNC8_9BURK</name>
<accession>A0A0E3BNC8</accession>